<accession>A0A166ZQQ2</accession>
<dbReference type="InterPro" id="IPR020845">
    <property type="entry name" value="AMP-binding_CS"/>
</dbReference>
<dbReference type="EMBL" id="AUXZ01000141">
    <property type="protein sequence ID" value="KZN44560.1"/>
    <property type="molecule type" value="Genomic_DNA"/>
</dbReference>
<dbReference type="InterPro" id="IPR010071">
    <property type="entry name" value="AA_adenyl_dom"/>
</dbReference>
<comment type="caution">
    <text evidence="2">The sequence shown here is derived from an EMBL/GenBank/DDBJ whole genome shotgun (WGS) entry which is preliminary data.</text>
</comment>
<dbReference type="Gene3D" id="3.40.50.980">
    <property type="match status" value="2"/>
</dbReference>
<dbReference type="Gene3D" id="3.30.300.30">
    <property type="match status" value="1"/>
</dbReference>
<organism evidence="2 3">
    <name type="scientific">Pseudoalteromonas luteoviolacea H33</name>
    <dbReference type="NCBI Taxonomy" id="1365251"/>
    <lineage>
        <taxon>Bacteria</taxon>
        <taxon>Pseudomonadati</taxon>
        <taxon>Pseudomonadota</taxon>
        <taxon>Gammaproteobacteria</taxon>
        <taxon>Alteromonadales</taxon>
        <taxon>Pseudoalteromonadaceae</taxon>
        <taxon>Pseudoalteromonas</taxon>
    </lineage>
</organism>
<dbReference type="CDD" id="cd12117">
    <property type="entry name" value="A_NRPS_Srf_like"/>
    <property type="match status" value="1"/>
</dbReference>
<reference evidence="2 3" key="1">
    <citation type="submission" date="2013-07" db="EMBL/GenBank/DDBJ databases">
        <title>Comparative Genomic and Metabolomic Analysis of Twelve Strains of Pseudoalteromonas luteoviolacea.</title>
        <authorList>
            <person name="Vynne N.G."/>
            <person name="Mansson M."/>
            <person name="Gram L."/>
        </authorList>
    </citation>
    <scope>NUCLEOTIDE SEQUENCE [LARGE SCALE GENOMIC DNA]</scope>
    <source>
        <strain evidence="2 3">H33</strain>
    </source>
</reference>
<dbReference type="FunFam" id="3.40.50.980:FF:000001">
    <property type="entry name" value="Non-ribosomal peptide synthetase"/>
    <property type="match status" value="1"/>
</dbReference>
<dbReference type="PANTHER" id="PTHR45527">
    <property type="entry name" value="NONRIBOSOMAL PEPTIDE SYNTHETASE"/>
    <property type="match status" value="1"/>
</dbReference>
<dbReference type="Gene3D" id="2.30.38.10">
    <property type="entry name" value="Luciferase, Domain 3"/>
    <property type="match status" value="1"/>
</dbReference>
<name>A0A166ZQQ2_9GAMM</name>
<dbReference type="Pfam" id="PF00501">
    <property type="entry name" value="AMP-binding"/>
    <property type="match status" value="1"/>
</dbReference>
<dbReference type="GO" id="GO:0031177">
    <property type="term" value="F:phosphopantetheine binding"/>
    <property type="evidence" value="ECO:0007669"/>
    <property type="project" value="TreeGrafter"/>
</dbReference>
<gene>
    <name evidence="2" type="ORF">N476_06055</name>
</gene>
<dbReference type="PATRIC" id="fig|1365251.3.peg.5340"/>
<dbReference type="RefSeq" id="WP_063364394.1">
    <property type="nucleotide sequence ID" value="NZ_AUXZ01000141.1"/>
</dbReference>
<dbReference type="Proteomes" id="UP000076503">
    <property type="component" value="Unassembled WGS sequence"/>
</dbReference>
<dbReference type="AlphaFoldDB" id="A0A166ZQQ2"/>
<sequence>MTVNKQTEASVLLAQVNDTYVEFDRQISIAQAFNKQAKRTPHAIALEWRDVKVTYGELERQANQLANVLKMRGHEQDTSIAFSLNKSPRMVVAMLAILKLGSAYLPLDSNLPIKRQQSMIYQSRTRLVLCENSKVEALPLPVHFINLEDIDAECQFADASEPEVAHREMAYINFTSGSTGEPKGVAVAHIGVLRLVSDVDYVELNEQTRVLHLATVSFDAATFEIWGPLLNGGCCVIFPNALPTIANLGRCISAHQVNTLFITTALFNTVIAEKPEIFEPLHTILTGGEAHNLAHMRKALAVLPNTNISNIYGPTECTTFATACRLTLPLDVMPIGKPIANTRVYVLDDKLQCVAQGQEGELYIAGDGVALGYIGQFELTRARFVDQVETPLGGERLYRTGDRVKMLASGDLAFLGRTDDQVKVKGFRIELAEIKTELESLDTVMSAHVLASAVDGNEKRLIAFLLLNKSIDTGELNKALKQRLPHYMIPSQYVVLTDMPLNKNGKVDKAALLSKYRDTAK</sequence>
<evidence type="ECO:0000313" key="3">
    <source>
        <dbReference type="Proteomes" id="UP000076503"/>
    </source>
</evidence>
<dbReference type="GO" id="GO:0043041">
    <property type="term" value="P:amino acid activation for nonribosomal peptide biosynthetic process"/>
    <property type="evidence" value="ECO:0007669"/>
    <property type="project" value="TreeGrafter"/>
</dbReference>
<dbReference type="InterPro" id="IPR000873">
    <property type="entry name" value="AMP-dep_synth/lig_dom"/>
</dbReference>
<evidence type="ECO:0000259" key="1">
    <source>
        <dbReference type="Pfam" id="PF00501"/>
    </source>
</evidence>
<dbReference type="PANTHER" id="PTHR45527:SF1">
    <property type="entry name" value="FATTY ACID SYNTHASE"/>
    <property type="match status" value="1"/>
</dbReference>
<protein>
    <recommendedName>
        <fullName evidence="1">AMP-dependent synthetase/ligase domain-containing protein</fullName>
    </recommendedName>
</protein>
<dbReference type="OrthoDB" id="9757559at2"/>
<dbReference type="NCBIfam" id="TIGR01733">
    <property type="entry name" value="AA-adenyl-dom"/>
    <property type="match status" value="1"/>
</dbReference>
<proteinExistence type="predicted"/>
<dbReference type="PROSITE" id="PS00455">
    <property type="entry name" value="AMP_BINDING"/>
    <property type="match status" value="1"/>
</dbReference>
<dbReference type="GO" id="GO:0044550">
    <property type="term" value="P:secondary metabolite biosynthetic process"/>
    <property type="evidence" value="ECO:0007669"/>
    <property type="project" value="TreeGrafter"/>
</dbReference>
<dbReference type="InterPro" id="IPR045851">
    <property type="entry name" value="AMP-bd_C_sf"/>
</dbReference>
<feature type="domain" description="AMP-dependent synthetase/ligase" evidence="1">
    <location>
        <begin position="33"/>
        <end position="373"/>
    </location>
</feature>
<dbReference type="SUPFAM" id="SSF56801">
    <property type="entry name" value="Acetyl-CoA synthetase-like"/>
    <property type="match status" value="1"/>
</dbReference>
<evidence type="ECO:0000313" key="2">
    <source>
        <dbReference type="EMBL" id="KZN44560.1"/>
    </source>
</evidence>
<dbReference type="GO" id="GO:0005829">
    <property type="term" value="C:cytosol"/>
    <property type="evidence" value="ECO:0007669"/>
    <property type="project" value="TreeGrafter"/>
</dbReference>